<dbReference type="EMBL" id="FMZZ01000005">
    <property type="protein sequence ID" value="SDC91664.1"/>
    <property type="molecule type" value="Genomic_DNA"/>
</dbReference>
<feature type="transmembrane region" description="Helical" evidence="1">
    <location>
        <begin position="100"/>
        <end position="118"/>
    </location>
</feature>
<accession>A0A1G6QIB7</accession>
<gene>
    <name evidence="2" type="ORF">SAMN05216174_105290</name>
</gene>
<keyword evidence="3" id="KW-1185">Reference proteome</keyword>
<proteinExistence type="predicted"/>
<evidence type="ECO:0000313" key="2">
    <source>
        <dbReference type="EMBL" id="SDC91664.1"/>
    </source>
</evidence>
<keyword evidence="1" id="KW-0472">Membrane</keyword>
<feature type="transmembrane region" description="Helical" evidence="1">
    <location>
        <begin position="68"/>
        <end position="88"/>
    </location>
</feature>
<feature type="transmembrane region" description="Helical" evidence="1">
    <location>
        <begin position="138"/>
        <end position="158"/>
    </location>
</feature>
<name>A0A1G6QIB7_9PSEU</name>
<feature type="transmembrane region" description="Helical" evidence="1">
    <location>
        <begin position="170"/>
        <end position="193"/>
    </location>
</feature>
<keyword evidence="1" id="KW-0812">Transmembrane</keyword>
<evidence type="ECO:0000256" key="1">
    <source>
        <dbReference type="SAM" id="Phobius"/>
    </source>
</evidence>
<protein>
    <recommendedName>
        <fullName evidence="4">DUF5134 domain-containing protein</fullName>
    </recommendedName>
</protein>
<organism evidence="2 3">
    <name type="scientific">Actinokineospora iranica</name>
    <dbReference type="NCBI Taxonomy" id="1271860"/>
    <lineage>
        <taxon>Bacteria</taxon>
        <taxon>Bacillati</taxon>
        <taxon>Actinomycetota</taxon>
        <taxon>Actinomycetes</taxon>
        <taxon>Pseudonocardiales</taxon>
        <taxon>Pseudonocardiaceae</taxon>
        <taxon>Actinokineospora</taxon>
    </lineage>
</organism>
<evidence type="ECO:0000313" key="3">
    <source>
        <dbReference type="Proteomes" id="UP000199501"/>
    </source>
</evidence>
<dbReference type="AlphaFoldDB" id="A0A1G6QIB7"/>
<dbReference type="Proteomes" id="UP000199501">
    <property type="component" value="Unassembled WGS sequence"/>
</dbReference>
<dbReference type="InterPro" id="IPR033458">
    <property type="entry name" value="DUF5134"/>
</dbReference>
<keyword evidence="1" id="KW-1133">Transmembrane helix</keyword>
<sequence>MAAPEWLGWVLTLAFLGIAGYSVARLVAAGRFPSGYHGCHRAVDVAHTAMAAGMAVMCSPVGGPLPMAGWQTVFVLVTGWFLASWLLAGDRPPPVGWHGSDLHHAVAGLAMLYMLTAVPHSAHAMSSAWTPGPHTGQAALPLLGWAFVAFFAVQAVRLGQVALRRSGSGLLADARVAAGCQLVMAVGSGYLIAAML</sequence>
<reference evidence="3" key="1">
    <citation type="submission" date="2016-10" db="EMBL/GenBank/DDBJ databases">
        <authorList>
            <person name="Varghese N."/>
            <person name="Submissions S."/>
        </authorList>
    </citation>
    <scope>NUCLEOTIDE SEQUENCE [LARGE SCALE GENOMIC DNA]</scope>
    <source>
        <strain evidence="3">IBRC-M 10403</strain>
    </source>
</reference>
<feature type="transmembrane region" description="Helical" evidence="1">
    <location>
        <begin position="6"/>
        <end position="24"/>
    </location>
</feature>
<evidence type="ECO:0008006" key="4">
    <source>
        <dbReference type="Google" id="ProtNLM"/>
    </source>
</evidence>
<dbReference type="Pfam" id="PF17197">
    <property type="entry name" value="DUF5134"/>
    <property type="match status" value="1"/>
</dbReference>